<protein>
    <recommendedName>
        <fullName evidence="12">Cytochrome c oxidase subunit 5C</fullName>
    </recommendedName>
</protein>
<keyword evidence="11" id="KW-1185">Reference proteome</keyword>
<comment type="similarity">
    <text evidence="3">Belongs to the cytochrome c oxidase subunit 5C family.</text>
</comment>
<evidence type="ECO:0000256" key="3">
    <source>
        <dbReference type="ARBA" id="ARBA00009591"/>
    </source>
</evidence>
<proteinExistence type="inferred from homology"/>
<feature type="region of interest" description="Disordered" evidence="9">
    <location>
        <begin position="245"/>
        <end position="341"/>
    </location>
</feature>
<keyword evidence="4" id="KW-0812">Transmembrane</keyword>
<feature type="compositionally biased region" description="Basic residues" evidence="9">
    <location>
        <begin position="314"/>
        <end position="323"/>
    </location>
</feature>
<comment type="caution">
    <text evidence="10">The sequence shown here is derived from an EMBL/GenBank/DDBJ whole genome shotgun (WGS) entry which is preliminary data.</text>
</comment>
<comment type="subcellular location">
    <subcellularLocation>
        <location evidence="2">Mitochondrion inner membrane</location>
    </subcellularLocation>
</comment>
<evidence type="ECO:0000313" key="10">
    <source>
        <dbReference type="EMBL" id="CAA7022482.1"/>
    </source>
</evidence>
<evidence type="ECO:0000256" key="2">
    <source>
        <dbReference type="ARBA" id="ARBA00004273"/>
    </source>
</evidence>
<dbReference type="PANTHER" id="PTHR34372">
    <property type="entry name" value="CYTOCHROME C OXIDASE SUBUNIT 5C-2-RELATED"/>
    <property type="match status" value="1"/>
</dbReference>
<accession>A0A6D2I6G0</accession>
<sequence length="498" mass="56288">MAGHKIAHATLKGPSVVKELVIGLALGLAAGGLWKMHHWNEQRKTRAFYDLLERGEIVLTNRYGGADETLSLLYCHLYLRQFKETLKQTMLEQESVSEDQIHELHRLYQRQKELMMEMESRKKHSLVKNSSVAISMTSVLPPEGDEPAEIDEAEFLGDESDYERAEQEMQDPLISTKSQAENGIDLDRSRLQSEEVTTSLKTVESEQRRESVSASLQGKLGTEPSRSIVLALPCLEHISLFHNRSSCSRKKAKPKQTLSRSKARRGSKNGNHSQEHLRKGSASSLPEAKSARNLTKPGKKRLGKPQKEPDKVMRKIARTKSKTRGSFLVTEEEEQEEKSAAAESLVALSLSESGRRKSSIETSDCITPLHWFAKIASLVVEDSKNELGLSATGFHSDYQTNTSVSTNTVHPKRKRTPRSQRKRKRQQHEYHYNEIHPRLRTFTGNEASQDLSKIGRLVKVSETKDTQCSLMENMIIDWGILRKRSRGIRTPSANTKTP</sequence>
<organism evidence="10 11">
    <name type="scientific">Microthlaspi erraticum</name>
    <dbReference type="NCBI Taxonomy" id="1685480"/>
    <lineage>
        <taxon>Eukaryota</taxon>
        <taxon>Viridiplantae</taxon>
        <taxon>Streptophyta</taxon>
        <taxon>Embryophyta</taxon>
        <taxon>Tracheophyta</taxon>
        <taxon>Spermatophyta</taxon>
        <taxon>Magnoliopsida</taxon>
        <taxon>eudicotyledons</taxon>
        <taxon>Gunneridae</taxon>
        <taxon>Pentapetalae</taxon>
        <taxon>rosids</taxon>
        <taxon>malvids</taxon>
        <taxon>Brassicales</taxon>
        <taxon>Brassicaceae</taxon>
        <taxon>Coluteocarpeae</taxon>
        <taxon>Microthlaspi</taxon>
    </lineage>
</organism>
<gene>
    <name evidence="10" type="ORF">MERR_LOCUS9717</name>
</gene>
<reference evidence="10" key="1">
    <citation type="submission" date="2020-01" db="EMBL/GenBank/DDBJ databases">
        <authorList>
            <person name="Mishra B."/>
        </authorList>
    </citation>
    <scope>NUCLEOTIDE SEQUENCE [LARGE SCALE GENOMIC DNA]</scope>
</reference>
<evidence type="ECO:0000256" key="8">
    <source>
        <dbReference type="ARBA" id="ARBA00023136"/>
    </source>
</evidence>
<keyword evidence="5" id="KW-0999">Mitochondrion inner membrane</keyword>
<evidence type="ECO:0000256" key="9">
    <source>
        <dbReference type="SAM" id="MobiDB-lite"/>
    </source>
</evidence>
<evidence type="ECO:0000256" key="6">
    <source>
        <dbReference type="ARBA" id="ARBA00022989"/>
    </source>
</evidence>
<dbReference type="GO" id="GO:0005743">
    <property type="term" value="C:mitochondrial inner membrane"/>
    <property type="evidence" value="ECO:0007669"/>
    <property type="project" value="UniProtKB-SubCell"/>
</dbReference>
<dbReference type="Proteomes" id="UP000467841">
    <property type="component" value="Unassembled WGS sequence"/>
</dbReference>
<dbReference type="AlphaFoldDB" id="A0A6D2I6G0"/>
<evidence type="ECO:0000256" key="7">
    <source>
        <dbReference type="ARBA" id="ARBA00023128"/>
    </source>
</evidence>
<dbReference type="PANTHER" id="PTHR34372:SF2">
    <property type="entry name" value="CYTOCHROME C OXIDASE SUBUNIT 5C-2-RELATED"/>
    <property type="match status" value="1"/>
</dbReference>
<evidence type="ECO:0000313" key="11">
    <source>
        <dbReference type="Proteomes" id="UP000467841"/>
    </source>
</evidence>
<name>A0A6D2I6G0_9BRAS</name>
<evidence type="ECO:0000256" key="5">
    <source>
        <dbReference type="ARBA" id="ARBA00022792"/>
    </source>
</evidence>
<comment type="function">
    <text evidence="1">This protein is one of the nuclear-coded polypeptide chains of cytochrome c oxidase, the terminal oxidase in mitochondrial electron transport.</text>
</comment>
<dbReference type="OrthoDB" id="630817at2759"/>
<feature type="region of interest" description="Disordered" evidence="9">
    <location>
        <begin position="163"/>
        <end position="220"/>
    </location>
</feature>
<feature type="compositionally biased region" description="Polar residues" evidence="9">
    <location>
        <begin position="397"/>
        <end position="409"/>
    </location>
</feature>
<feature type="region of interest" description="Disordered" evidence="9">
    <location>
        <begin position="395"/>
        <end position="428"/>
    </location>
</feature>
<dbReference type="EMBL" id="CACVBM020000699">
    <property type="protein sequence ID" value="CAA7022482.1"/>
    <property type="molecule type" value="Genomic_DNA"/>
</dbReference>
<keyword evidence="8" id="KW-0472">Membrane</keyword>
<evidence type="ECO:0008006" key="12">
    <source>
        <dbReference type="Google" id="ProtNLM"/>
    </source>
</evidence>
<evidence type="ECO:0000256" key="1">
    <source>
        <dbReference type="ARBA" id="ARBA00002480"/>
    </source>
</evidence>
<keyword evidence="6" id="KW-1133">Transmembrane helix</keyword>
<evidence type="ECO:0000256" key="4">
    <source>
        <dbReference type="ARBA" id="ARBA00022692"/>
    </source>
</evidence>
<dbReference type="InterPro" id="IPR008432">
    <property type="entry name" value="COX5C"/>
</dbReference>
<keyword evidence="7" id="KW-0496">Mitochondrion</keyword>
<feature type="compositionally biased region" description="Basic residues" evidence="9">
    <location>
        <begin position="410"/>
        <end position="426"/>
    </location>
</feature>